<keyword evidence="1" id="KW-0808">Transferase</keyword>
<dbReference type="InterPro" id="IPR041373">
    <property type="entry name" value="RT_RNaseH"/>
</dbReference>
<keyword evidence="10" id="KW-1185">Reference proteome</keyword>
<dbReference type="FunFam" id="3.10.20.370:FF:000001">
    <property type="entry name" value="Retrovirus-related Pol polyprotein from transposon 17.6-like protein"/>
    <property type="match status" value="1"/>
</dbReference>
<dbReference type="GO" id="GO:0016787">
    <property type="term" value="F:hydrolase activity"/>
    <property type="evidence" value="ECO:0007669"/>
    <property type="project" value="UniProtKB-KW"/>
</dbReference>
<proteinExistence type="predicted"/>
<evidence type="ECO:0000256" key="3">
    <source>
        <dbReference type="ARBA" id="ARBA00022722"/>
    </source>
</evidence>
<reference evidence="9" key="1">
    <citation type="submission" date="2023-04" db="EMBL/GenBank/DDBJ databases">
        <title>Phytophthora lilii NBRC 32176.</title>
        <authorList>
            <person name="Ichikawa N."/>
            <person name="Sato H."/>
            <person name="Tonouchi N."/>
        </authorList>
    </citation>
    <scope>NUCLEOTIDE SEQUENCE</scope>
    <source>
        <strain evidence="9">NBRC 32176</strain>
    </source>
</reference>
<dbReference type="InterPro" id="IPR050951">
    <property type="entry name" value="Retrovirus_Pol_polyprotein"/>
</dbReference>
<evidence type="ECO:0000256" key="4">
    <source>
        <dbReference type="ARBA" id="ARBA00022759"/>
    </source>
</evidence>
<dbReference type="InterPro" id="IPR043502">
    <property type="entry name" value="DNA/RNA_pol_sf"/>
</dbReference>
<feature type="region of interest" description="Disordered" evidence="7">
    <location>
        <begin position="564"/>
        <end position="587"/>
    </location>
</feature>
<evidence type="ECO:0000256" key="2">
    <source>
        <dbReference type="ARBA" id="ARBA00022695"/>
    </source>
</evidence>
<keyword evidence="3" id="KW-0540">Nuclease</keyword>
<sequence>MAAHVEHLRQVCEVLRANKLNARPDKCDFGQSSVEFLGHTIAADGCTWTLARPEPSQNGQNLEPSRTSSAFWASLDVAWVWGERQRHAFNAIKLALQHAPVLRLPGFDKPFIVTTDASHACIGGVFSQLHDGNDLPVAFFSKKLGPHELNWPVHEKELFAIQQALTRWRHYLHGVSFDIYTDNSACKWFLQHPRLSGRLARWLDFFASFQFKLHHRPGALNVVADALSRPPEASSSLGEVLEDGEAQAATMAVCTTCLASQTCTSICHAVSRRTKATEKLQSIPIRDQVVMLAVKQPAAKALGVGTAQWRMRLNAASIQDSTVISSLQLDIQTKKAFQKAYGKYPVFEPLWKAGRLSEDYEIIRGLIYLKSDDSLRRLCVPNNQKLRLDAIHNAHHAAIKAHPGIRRTQLAAAQWYFWPSMDLDIKDYVQSCESYMRYKSSTGLYIPTHTTVTAEDIAKLFLNNVIRYYGIPSTIISDRDPKFTSRFWKALVGLMKIKTAMTTAHRAQAEGQTERQNRTLEDSLRCSISYHGNDWNENLPMIEYAHATLVSSSSKLSPFFVDTGRHPKNPLSSAKGDQPGARSRDRRRAANPFEVGDLALLSTQDLNISHATAETTLRSGKFIPRFIGPYPILELNGKVALLDLPANLKHLSPRDVEAWAEVKVYNSNPDRFAGRVIPKATLVIFDDNGEPLHVVEALIKKRTFNRQPDTAQRSSPAHSSGTGLNGILWIRGFMVLFLTSRDYGTNFNFDNFNAQGAGAHSSLGECNDLCAQDQNSTSSIVESAQQA</sequence>
<dbReference type="InterPro" id="IPR001584">
    <property type="entry name" value="Integrase_cat-core"/>
</dbReference>
<evidence type="ECO:0000256" key="5">
    <source>
        <dbReference type="ARBA" id="ARBA00022801"/>
    </source>
</evidence>
<dbReference type="PANTHER" id="PTHR37984:SF5">
    <property type="entry name" value="PROTEIN NYNRIN-LIKE"/>
    <property type="match status" value="1"/>
</dbReference>
<dbReference type="Gene3D" id="3.30.420.10">
    <property type="entry name" value="Ribonuclease H-like superfamily/Ribonuclease H"/>
    <property type="match status" value="1"/>
</dbReference>
<dbReference type="InterPro" id="IPR041588">
    <property type="entry name" value="Integrase_H2C2"/>
</dbReference>
<feature type="domain" description="Integrase catalytic" evidence="8">
    <location>
        <begin position="377"/>
        <end position="566"/>
    </location>
</feature>
<dbReference type="SUPFAM" id="SSF56672">
    <property type="entry name" value="DNA/RNA polymerases"/>
    <property type="match status" value="1"/>
</dbReference>
<keyword evidence="2" id="KW-0548">Nucleotidyltransferase</keyword>
<evidence type="ECO:0000313" key="9">
    <source>
        <dbReference type="EMBL" id="GMF32012.1"/>
    </source>
</evidence>
<dbReference type="PROSITE" id="PS50994">
    <property type="entry name" value="INTEGRASE"/>
    <property type="match status" value="1"/>
</dbReference>
<protein>
    <submittedName>
        <fullName evidence="9">Unnamed protein product</fullName>
    </submittedName>
</protein>
<dbReference type="Gene3D" id="3.30.70.270">
    <property type="match status" value="1"/>
</dbReference>
<gene>
    <name evidence="9" type="ORF">Plil01_001369500</name>
</gene>
<keyword evidence="6" id="KW-0695">RNA-directed DNA polymerase</keyword>
<dbReference type="InterPro" id="IPR043128">
    <property type="entry name" value="Rev_trsase/Diguanyl_cyclase"/>
</dbReference>
<organism evidence="9 10">
    <name type="scientific">Phytophthora lilii</name>
    <dbReference type="NCBI Taxonomy" id="2077276"/>
    <lineage>
        <taxon>Eukaryota</taxon>
        <taxon>Sar</taxon>
        <taxon>Stramenopiles</taxon>
        <taxon>Oomycota</taxon>
        <taxon>Peronosporomycetes</taxon>
        <taxon>Peronosporales</taxon>
        <taxon>Peronosporaceae</taxon>
        <taxon>Phytophthora</taxon>
    </lineage>
</organism>
<dbReference type="Proteomes" id="UP001165083">
    <property type="component" value="Unassembled WGS sequence"/>
</dbReference>
<dbReference type="Pfam" id="PF17921">
    <property type="entry name" value="Integrase_H2C2"/>
    <property type="match status" value="1"/>
</dbReference>
<dbReference type="OrthoDB" id="163970at2759"/>
<evidence type="ECO:0000313" key="10">
    <source>
        <dbReference type="Proteomes" id="UP001165083"/>
    </source>
</evidence>
<name>A0A9W6X5M0_9STRA</name>
<dbReference type="PANTHER" id="PTHR37984">
    <property type="entry name" value="PROTEIN CBG26694"/>
    <property type="match status" value="1"/>
</dbReference>
<dbReference type="Pfam" id="PF17917">
    <property type="entry name" value="RT_RNaseH"/>
    <property type="match status" value="1"/>
</dbReference>
<dbReference type="InterPro" id="IPR012337">
    <property type="entry name" value="RNaseH-like_sf"/>
</dbReference>
<accession>A0A9W6X5M0</accession>
<dbReference type="EMBL" id="BSXW01000948">
    <property type="protein sequence ID" value="GMF32012.1"/>
    <property type="molecule type" value="Genomic_DNA"/>
</dbReference>
<dbReference type="GO" id="GO:0003964">
    <property type="term" value="F:RNA-directed DNA polymerase activity"/>
    <property type="evidence" value="ECO:0007669"/>
    <property type="project" value="UniProtKB-KW"/>
</dbReference>
<dbReference type="InterPro" id="IPR036397">
    <property type="entry name" value="RNaseH_sf"/>
</dbReference>
<dbReference type="Gene3D" id="3.10.20.370">
    <property type="match status" value="1"/>
</dbReference>
<keyword evidence="4" id="KW-0255">Endonuclease</keyword>
<dbReference type="Gene3D" id="1.10.340.70">
    <property type="match status" value="1"/>
</dbReference>
<dbReference type="GO" id="GO:0015074">
    <property type="term" value="P:DNA integration"/>
    <property type="evidence" value="ECO:0007669"/>
    <property type="project" value="InterPro"/>
</dbReference>
<dbReference type="GO" id="GO:0003676">
    <property type="term" value="F:nucleic acid binding"/>
    <property type="evidence" value="ECO:0007669"/>
    <property type="project" value="InterPro"/>
</dbReference>
<dbReference type="AlphaFoldDB" id="A0A9W6X5M0"/>
<dbReference type="CDD" id="cd09274">
    <property type="entry name" value="RNase_HI_RT_Ty3"/>
    <property type="match status" value="1"/>
</dbReference>
<evidence type="ECO:0000256" key="6">
    <source>
        <dbReference type="ARBA" id="ARBA00022918"/>
    </source>
</evidence>
<evidence type="ECO:0000256" key="1">
    <source>
        <dbReference type="ARBA" id="ARBA00022679"/>
    </source>
</evidence>
<dbReference type="SUPFAM" id="SSF53098">
    <property type="entry name" value="Ribonuclease H-like"/>
    <property type="match status" value="1"/>
</dbReference>
<comment type="caution">
    <text evidence="9">The sequence shown here is derived from an EMBL/GenBank/DDBJ whole genome shotgun (WGS) entry which is preliminary data.</text>
</comment>
<dbReference type="GO" id="GO:0004519">
    <property type="term" value="F:endonuclease activity"/>
    <property type="evidence" value="ECO:0007669"/>
    <property type="project" value="UniProtKB-KW"/>
</dbReference>
<evidence type="ECO:0000256" key="7">
    <source>
        <dbReference type="SAM" id="MobiDB-lite"/>
    </source>
</evidence>
<keyword evidence="5" id="KW-0378">Hydrolase</keyword>
<evidence type="ECO:0000259" key="8">
    <source>
        <dbReference type="PROSITE" id="PS50994"/>
    </source>
</evidence>